<comment type="caution">
    <text evidence="2">The sequence shown here is derived from an EMBL/GenBank/DDBJ whole genome shotgun (WGS) entry which is preliminary data.</text>
</comment>
<reference evidence="2" key="2">
    <citation type="submission" date="2020-06" db="EMBL/GenBank/DDBJ databases">
        <title>Helianthus annuus Genome sequencing and assembly Release 2.</title>
        <authorList>
            <person name="Gouzy J."/>
            <person name="Langlade N."/>
            <person name="Munos S."/>
        </authorList>
    </citation>
    <scope>NUCLEOTIDE SEQUENCE</scope>
    <source>
        <tissue evidence="2">Leaves</tissue>
    </source>
</reference>
<evidence type="ECO:0000259" key="1">
    <source>
        <dbReference type="Pfam" id="PF05699"/>
    </source>
</evidence>
<accession>A0A9K3H7G2</accession>
<dbReference type="PANTHER" id="PTHR23272">
    <property type="entry name" value="BED FINGER-RELATED"/>
    <property type="match status" value="1"/>
</dbReference>
<organism evidence="2 3">
    <name type="scientific">Helianthus annuus</name>
    <name type="common">Common sunflower</name>
    <dbReference type="NCBI Taxonomy" id="4232"/>
    <lineage>
        <taxon>Eukaryota</taxon>
        <taxon>Viridiplantae</taxon>
        <taxon>Streptophyta</taxon>
        <taxon>Embryophyta</taxon>
        <taxon>Tracheophyta</taxon>
        <taxon>Spermatophyta</taxon>
        <taxon>Magnoliopsida</taxon>
        <taxon>eudicotyledons</taxon>
        <taxon>Gunneridae</taxon>
        <taxon>Pentapetalae</taxon>
        <taxon>asterids</taxon>
        <taxon>campanulids</taxon>
        <taxon>Asterales</taxon>
        <taxon>Asteraceae</taxon>
        <taxon>Asteroideae</taxon>
        <taxon>Heliantheae alliance</taxon>
        <taxon>Heliantheae</taxon>
        <taxon>Helianthus</taxon>
    </lineage>
</organism>
<dbReference type="Pfam" id="PF05699">
    <property type="entry name" value="Dimer_Tnp_hAT"/>
    <property type="match status" value="1"/>
</dbReference>
<dbReference type="GO" id="GO:0046983">
    <property type="term" value="F:protein dimerization activity"/>
    <property type="evidence" value="ECO:0007669"/>
    <property type="project" value="InterPro"/>
</dbReference>
<sequence length="77" mass="9251">MTTHHMSLRRIHQLDHYLEEKVCPPDMDLDILAWWKTNGLKYPMLQRIARDQLVQKKPKHIVKQLSMTMTIVTRKTI</sequence>
<dbReference type="SUPFAM" id="SSF53098">
    <property type="entry name" value="Ribonuclease H-like"/>
    <property type="match status" value="1"/>
</dbReference>
<dbReference type="AlphaFoldDB" id="A0A9K3H7G2"/>
<dbReference type="PANTHER" id="PTHR23272:SF179">
    <property type="entry name" value="ZINC FINGER BED DOMAIN-CONTAINING PROTEIN RICESLEEPER 2-LIKE ISOFORM X1"/>
    <property type="match status" value="1"/>
</dbReference>
<name>A0A9K3H7G2_HELAN</name>
<dbReference type="EMBL" id="MNCJ02000329">
    <property type="protein sequence ID" value="KAF5767979.1"/>
    <property type="molecule type" value="Genomic_DNA"/>
</dbReference>
<gene>
    <name evidence="2" type="ORF">HanXRQr2_Chr14g0630971</name>
</gene>
<evidence type="ECO:0000313" key="2">
    <source>
        <dbReference type="EMBL" id="KAF5767979.1"/>
    </source>
</evidence>
<dbReference type="InterPro" id="IPR012337">
    <property type="entry name" value="RNaseH-like_sf"/>
</dbReference>
<dbReference type="InterPro" id="IPR008906">
    <property type="entry name" value="HATC_C_dom"/>
</dbReference>
<feature type="domain" description="HAT C-terminal dimerisation" evidence="1">
    <location>
        <begin position="13"/>
        <end position="53"/>
    </location>
</feature>
<reference evidence="2" key="1">
    <citation type="journal article" date="2017" name="Nature">
        <title>The sunflower genome provides insights into oil metabolism, flowering and Asterid evolution.</title>
        <authorList>
            <person name="Badouin H."/>
            <person name="Gouzy J."/>
            <person name="Grassa C.J."/>
            <person name="Murat F."/>
            <person name="Staton S.E."/>
            <person name="Cottret L."/>
            <person name="Lelandais-Briere C."/>
            <person name="Owens G.L."/>
            <person name="Carrere S."/>
            <person name="Mayjonade B."/>
            <person name="Legrand L."/>
            <person name="Gill N."/>
            <person name="Kane N.C."/>
            <person name="Bowers J.E."/>
            <person name="Hubner S."/>
            <person name="Bellec A."/>
            <person name="Berard A."/>
            <person name="Berges H."/>
            <person name="Blanchet N."/>
            <person name="Boniface M.C."/>
            <person name="Brunel D."/>
            <person name="Catrice O."/>
            <person name="Chaidir N."/>
            <person name="Claudel C."/>
            <person name="Donnadieu C."/>
            <person name="Faraut T."/>
            <person name="Fievet G."/>
            <person name="Helmstetter N."/>
            <person name="King M."/>
            <person name="Knapp S.J."/>
            <person name="Lai Z."/>
            <person name="Le Paslier M.C."/>
            <person name="Lippi Y."/>
            <person name="Lorenzon L."/>
            <person name="Mandel J.R."/>
            <person name="Marage G."/>
            <person name="Marchand G."/>
            <person name="Marquand E."/>
            <person name="Bret-Mestries E."/>
            <person name="Morien E."/>
            <person name="Nambeesan S."/>
            <person name="Nguyen T."/>
            <person name="Pegot-Espagnet P."/>
            <person name="Pouilly N."/>
            <person name="Raftis F."/>
            <person name="Sallet E."/>
            <person name="Schiex T."/>
            <person name="Thomas J."/>
            <person name="Vandecasteele C."/>
            <person name="Vares D."/>
            <person name="Vear F."/>
            <person name="Vautrin S."/>
            <person name="Crespi M."/>
            <person name="Mangin B."/>
            <person name="Burke J.M."/>
            <person name="Salse J."/>
            <person name="Munos S."/>
            <person name="Vincourt P."/>
            <person name="Rieseberg L.H."/>
            <person name="Langlade N.B."/>
        </authorList>
    </citation>
    <scope>NUCLEOTIDE SEQUENCE</scope>
    <source>
        <tissue evidence="2">Leaves</tissue>
    </source>
</reference>
<evidence type="ECO:0000313" key="3">
    <source>
        <dbReference type="Proteomes" id="UP000215914"/>
    </source>
</evidence>
<dbReference type="Proteomes" id="UP000215914">
    <property type="component" value="Unassembled WGS sequence"/>
</dbReference>
<keyword evidence="3" id="KW-1185">Reference proteome</keyword>
<proteinExistence type="predicted"/>
<dbReference type="Gramene" id="mRNA:HanXRQr2_Chr14g0630971">
    <property type="protein sequence ID" value="mRNA:HanXRQr2_Chr14g0630971"/>
    <property type="gene ID" value="HanXRQr2_Chr14g0630971"/>
</dbReference>
<protein>
    <submittedName>
        <fullName evidence="2">HAT dimerization domain, ribonuclease H-like superfamily</fullName>
    </submittedName>
</protein>